<dbReference type="AlphaFoldDB" id="A0A0L0S300"/>
<keyword evidence="1" id="KW-0479">Metal-binding</keyword>
<feature type="compositionally biased region" description="Acidic residues" evidence="3">
    <location>
        <begin position="805"/>
        <end position="828"/>
    </location>
</feature>
<dbReference type="eggNOG" id="KOG1101">
    <property type="taxonomic scope" value="Eukaryota"/>
</dbReference>
<feature type="compositionally biased region" description="Basic residues" evidence="3">
    <location>
        <begin position="462"/>
        <end position="474"/>
    </location>
</feature>
<feature type="compositionally biased region" description="Pro residues" evidence="3">
    <location>
        <begin position="989"/>
        <end position="1003"/>
    </location>
</feature>
<dbReference type="PANTHER" id="PTHR46771">
    <property type="entry name" value="DETERIN"/>
    <property type="match status" value="1"/>
</dbReference>
<proteinExistence type="predicted"/>
<dbReference type="SUPFAM" id="SSF57924">
    <property type="entry name" value="Inhibitor of apoptosis (IAP) repeat"/>
    <property type="match status" value="2"/>
</dbReference>
<feature type="compositionally biased region" description="Basic residues" evidence="3">
    <location>
        <begin position="276"/>
        <end position="289"/>
    </location>
</feature>
<name>A0A0L0S300_ALLM3</name>
<dbReference type="Pfam" id="PF00653">
    <property type="entry name" value="BIR"/>
    <property type="match status" value="2"/>
</dbReference>
<reference evidence="5" key="2">
    <citation type="submission" date="2009-11" db="EMBL/GenBank/DDBJ databases">
        <title>The Genome Sequence of Allomyces macrogynus strain ATCC 38327.</title>
        <authorList>
            <consortium name="The Broad Institute Genome Sequencing Platform"/>
            <person name="Russ C."/>
            <person name="Cuomo C."/>
            <person name="Shea T."/>
            <person name="Young S.K."/>
            <person name="Zeng Q."/>
            <person name="Koehrsen M."/>
            <person name="Haas B."/>
            <person name="Borodovsky M."/>
            <person name="Guigo R."/>
            <person name="Alvarado L."/>
            <person name="Berlin A."/>
            <person name="Borenstein D."/>
            <person name="Chen Z."/>
            <person name="Engels R."/>
            <person name="Freedman E."/>
            <person name="Gellesch M."/>
            <person name="Goldberg J."/>
            <person name="Griggs A."/>
            <person name="Gujja S."/>
            <person name="Heiman D."/>
            <person name="Hepburn T."/>
            <person name="Howarth C."/>
            <person name="Jen D."/>
            <person name="Larson L."/>
            <person name="Lewis B."/>
            <person name="Mehta T."/>
            <person name="Park D."/>
            <person name="Pearson M."/>
            <person name="Roberts A."/>
            <person name="Saif S."/>
            <person name="Shenoy N."/>
            <person name="Sisk P."/>
            <person name="Stolte C."/>
            <person name="Sykes S."/>
            <person name="Walk T."/>
            <person name="White J."/>
            <person name="Yandava C."/>
            <person name="Burger G."/>
            <person name="Gray M.W."/>
            <person name="Holland P.W.H."/>
            <person name="King N."/>
            <person name="Lang F.B.F."/>
            <person name="Roger A.J."/>
            <person name="Ruiz-Trillo I."/>
            <person name="Lander E."/>
            <person name="Nusbaum C."/>
        </authorList>
    </citation>
    <scope>NUCLEOTIDE SEQUENCE [LARGE SCALE GENOMIC DNA]</scope>
    <source>
        <strain evidence="5">ATCC 38327</strain>
    </source>
</reference>
<dbReference type="Proteomes" id="UP000054350">
    <property type="component" value="Unassembled WGS sequence"/>
</dbReference>
<evidence type="ECO:0000256" key="3">
    <source>
        <dbReference type="SAM" id="MobiDB-lite"/>
    </source>
</evidence>
<feature type="compositionally biased region" description="Basic and acidic residues" evidence="3">
    <location>
        <begin position="791"/>
        <end position="804"/>
    </location>
</feature>
<feature type="compositionally biased region" description="Pro residues" evidence="3">
    <location>
        <begin position="722"/>
        <end position="736"/>
    </location>
</feature>
<feature type="compositionally biased region" description="Pro residues" evidence="3">
    <location>
        <begin position="425"/>
        <end position="442"/>
    </location>
</feature>
<feature type="region of interest" description="Disordered" evidence="3">
    <location>
        <begin position="232"/>
        <end position="495"/>
    </location>
</feature>
<dbReference type="SMART" id="SM00238">
    <property type="entry name" value="BIR"/>
    <property type="match status" value="2"/>
</dbReference>
<feature type="compositionally biased region" description="Low complexity" evidence="3">
    <location>
        <begin position="255"/>
        <end position="265"/>
    </location>
</feature>
<dbReference type="InterPro" id="IPR001370">
    <property type="entry name" value="BIR_rpt"/>
</dbReference>
<evidence type="ECO:0000313" key="4">
    <source>
        <dbReference type="EMBL" id="KNE56908.1"/>
    </source>
</evidence>
<feature type="compositionally biased region" description="Pro residues" evidence="3">
    <location>
        <begin position="656"/>
        <end position="672"/>
    </location>
</feature>
<feature type="compositionally biased region" description="Polar residues" evidence="3">
    <location>
        <begin position="742"/>
        <end position="757"/>
    </location>
</feature>
<feature type="compositionally biased region" description="Low complexity" evidence="3">
    <location>
        <begin position="599"/>
        <end position="638"/>
    </location>
</feature>
<reference evidence="4 5" key="1">
    <citation type="submission" date="2009-11" db="EMBL/GenBank/DDBJ databases">
        <title>Annotation of Allomyces macrogynus ATCC 38327.</title>
        <authorList>
            <consortium name="The Broad Institute Genome Sequencing Platform"/>
            <person name="Russ C."/>
            <person name="Cuomo C."/>
            <person name="Burger G."/>
            <person name="Gray M.W."/>
            <person name="Holland P.W.H."/>
            <person name="King N."/>
            <person name="Lang F.B.F."/>
            <person name="Roger A.J."/>
            <person name="Ruiz-Trillo I."/>
            <person name="Young S.K."/>
            <person name="Zeng Q."/>
            <person name="Gargeya S."/>
            <person name="Fitzgerald M."/>
            <person name="Haas B."/>
            <person name="Abouelleil A."/>
            <person name="Alvarado L."/>
            <person name="Arachchi H.M."/>
            <person name="Berlin A."/>
            <person name="Chapman S.B."/>
            <person name="Gearin G."/>
            <person name="Goldberg J."/>
            <person name="Griggs A."/>
            <person name="Gujja S."/>
            <person name="Hansen M."/>
            <person name="Heiman D."/>
            <person name="Howarth C."/>
            <person name="Larimer J."/>
            <person name="Lui A."/>
            <person name="MacDonald P.J.P."/>
            <person name="McCowen C."/>
            <person name="Montmayeur A."/>
            <person name="Murphy C."/>
            <person name="Neiman D."/>
            <person name="Pearson M."/>
            <person name="Priest M."/>
            <person name="Roberts A."/>
            <person name="Saif S."/>
            <person name="Shea T."/>
            <person name="Sisk P."/>
            <person name="Stolte C."/>
            <person name="Sykes S."/>
            <person name="Wortman J."/>
            <person name="Nusbaum C."/>
            <person name="Birren B."/>
        </authorList>
    </citation>
    <scope>NUCLEOTIDE SEQUENCE [LARGE SCALE GENOMIC DNA]</scope>
    <source>
        <strain evidence="4 5">ATCC 38327</strain>
    </source>
</reference>
<protein>
    <recommendedName>
        <fullName evidence="6">BIR-domain-containing protein</fullName>
    </recommendedName>
</protein>
<dbReference type="CDD" id="cd00022">
    <property type="entry name" value="BIR"/>
    <property type="match status" value="2"/>
</dbReference>
<feature type="compositionally biased region" description="Acidic residues" evidence="3">
    <location>
        <begin position="1067"/>
        <end position="1078"/>
    </location>
</feature>
<feature type="region of interest" description="Disordered" evidence="3">
    <location>
        <begin position="966"/>
        <end position="1022"/>
    </location>
</feature>
<dbReference type="OrthoDB" id="2196114at2759"/>
<feature type="region of interest" description="Disordered" evidence="3">
    <location>
        <begin position="532"/>
        <end position="778"/>
    </location>
</feature>
<keyword evidence="2" id="KW-0862">Zinc</keyword>
<dbReference type="PANTHER" id="PTHR46771:SF5">
    <property type="entry name" value="DETERIN"/>
    <property type="match status" value="1"/>
</dbReference>
<feature type="compositionally biased region" description="Low complexity" evidence="3">
    <location>
        <begin position="370"/>
        <end position="401"/>
    </location>
</feature>
<keyword evidence="5" id="KW-1185">Reference proteome</keyword>
<gene>
    <name evidence="4" type="ORF">AMAG_02678</name>
</gene>
<dbReference type="VEuPathDB" id="FungiDB:AMAG_02678"/>
<dbReference type="InterPro" id="IPR051190">
    <property type="entry name" value="Baculoviral_IAP"/>
</dbReference>
<feature type="compositionally biased region" description="Low complexity" evidence="3">
    <location>
        <begin position="476"/>
        <end position="486"/>
    </location>
</feature>
<evidence type="ECO:0008006" key="6">
    <source>
        <dbReference type="Google" id="ProtNLM"/>
    </source>
</evidence>
<dbReference type="Gene3D" id="1.10.1170.10">
    <property type="entry name" value="Inhibitor Of Apoptosis Protein (2mihbC-IAP-1), Chain A"/>
    <property type="match status" value="2"/>
</dbReference>
<feature type="compositionally biased region" description="Low complexity" evidence="3">
    <location>
        <begin position="575"/>
        <end position="588"/>
    </location>
</feature>
<feature type="compositionally biased region" description="Low complexity" evidence="3">
    <location>
        <begin position="551"/>
        <end position="567"/>
    </location>
</feature>
<evidence type="ECO:0000313" key="5">
    <source>
        <dbReference type="Proteomes" id="UP000054350"/>
    </source>
</evidence>
<evidence type="ECO:0000256" key="2">
    <source>
        <dbReference type="ARBA" id="ARBA00022833"/>
    </source>
</evidence>
<dbReference type="STRING" id="578462.A0A0L0S300"/>
<accession>A0A0L0S300</accession>
<dbReference type="EMBL" id="GG745331">
    <property type="protein sequence ID" value="KNE56908.1"/>
    <property type="molecule type" value="Genomic_DNA"/>
</dbReference>
<evidence type="ECO:0000256" key="1">
    <source>
        <dbReference type="ARBA" id="ARBA00022723"/>
    </source>
</evidence>
<organism evidence="4 5">
    <name type="scientific">Allomyces macrogynus (strain ATCC 38327)</name>
    <name type="common">Allomyces javanicus var. macrogynus</name>
    <dbReference type="NCBI Taxonomy" id="578462"/>
    <lineage>
        <taxon>Eukaryota</taxon>
        <taxon>Fungi</taxon>
        <taxon>Fungi incertae sedis</taxon>
        <taxon>Blastocladiomycota</taxon>
        <taxon>Blastocladiomycetes</taxon>
        <taxon>Blastocladiales</taxon>
        <taxon>Blastocladiaceae</taxon>
        <taxon>Allomyces</taxon>
    </lineage>
</organism>
<feature type="region of interest" description="Disordered" evidence="3">
    <location>
        <begin position="1046"/>
        <end position="1084"/>
    </location>
</feature>
<feature type="region of interest" description="Disordered" evidence="3">
    <location>
        <begin position="790"/>
        <end position="863"/>
    </location>
</feature>
<dbReference type="PROSITE" id="PS50143">
    <property type="entry name" value="BIR_REPEAT_2"/>
    <property type="match status" value="2"/>
</dbReference>
<feature type="compositionally biased region" description="Basic residues" evidence="3">
    <location>
        <begin position="676"/>
        <end position="687"/>
    </location>
</feature>
<dbReference type="GO" id="GO:0046872">
    <property type="term" value="F:metal ion binding"/>
    <property type="evidence" value="ECO:0007669"/>
    <property type="project" value="UniProtKB-KW"/>
</dbReference>
<dbReference type="OMA" id="SINEADH"/>
<sequence length="1084" mass="114466">MGRTARAKAKPKAKAPIPASPVAAAVGAVGDHVEHAADQPDYSLYNVRLASFSYSANLWPHATPTPETLAAAGFYYDPFPDESPDSVNCFQCGKPLGDWDPDDDPYKEHVGHTTDCAWARAVCVPEMCRLQGPNPYDLNDPETWPAALERAREETFVGRWPHAGQKGFFATMERMAKAGFHYTPEVSGDDCASCIYCGTTLSEWSPKDNPLIEHKNRQPDCPFFDRIAKVRGKRPAATAAPAAAPPPKRARKPPASRTAPPAASSVEDETVPPARAGRKPPARSVRRTTKAPPPEPEDLTPHDLADVPLIAPAPTTVQDQEPVDHAGDAATAAVDSHPPAIEVAATSGAADSDVEFPPPIARTLRRGRTATRTLPARRASRSATTSAGAAPAEAPAPESAPVANQPSPALAPVADESVAMDVDEPVPPPPPPAEPEPQPDPAPVVTRTTRRGTRVVAASTRSTRRGRGRGRGRGGTRTVPARAAAVVEDEEPVPAPEVGAAAELPADEPVHAPAAQNAFVNDAMDVDRADPFDFPAMFAPEPAPRPGYAQSRSRTSTRTSASSARHPATPPPRASAPATPASVTPHSAVASPTQVGVFTPPAALSATPSAAPHAAAAPSATPSPAPRAAAALSATPGAQNAAVLAQPDLVAHREPTPPPPSPPRATSPPPFALPARPKRAAAKRRAPARTAPPRVTRNRRVPSPPPAAIVPEPVEDSVPEPSVMPVPEPVIEPPAAPALDSEPTTESPVVNSRTYTPSPARRASHAVGTKVAERVDEQQTLDETAALSINEADHGPMHESAKEEAAEEEEPMHDVIEDPPLDVAEDPIAEAPTHEATPLPAARRTSRQSMPRASPMIDHESRRSSMLLWHTTPQGKAGRTPPALSMADDDVELHVVNTDTTAGGVATSSTPTRRRIRTRASKSPMIDVVGDSVDEDGLAEQLEEPRRAEPFRGASGRVVVALQTDAEPATDAGPALSTHRKTRLFSPSAAPPPAHVPPPPPTPAQRGARRHRSHTAPEPASAARPVMLRYRVVEIEIPIYVRRGVRTPQQTPVPTPEPRFQELVESDREDAVEEEEDGPGILHT</sequence>